<protein>
    <submittedName>
        <fullName evidence="4">3-ketoacyl-ACP reductase</fullName>
    </submittedName>
</protein>
<reference evidence="4 5" key="1">
    <citation type="submission" date="2016-09" db="EMBL/GenBank/DDBJ databases">
        <authorList>
            <person name="Doonan J."/>
            <person name="Pachebat J.A."/>
            <person name="Golyshin P.N."/>
            <person name="Denman S."/>
            <person name="Mcdonald J.E."/>
        </authorList>
    </citation>
    <scope>NUCLEOTIDE SEQUENCE [LARGE SCALE GENOMIC DNA]</scope>
    <source>
        <strain evidence="4 5">FRB141</strain>
    </source>
</reference>
<sequence>MMSTNEKKVAIVTGASRGIGRAAAERLARDGFAVIINYASSDAAAREAVNAITATGGDVKAFKADIANETQVEALFDFTEQEFGGVDVTVNCAGIMITKPVVDFTVEEFDRMHAINVRGTFLVSREAARRMRAGGAIINISTAAERQAMPAYGPYAMSKDAVEGLNLILARELKGRDITVNTVGPGPVATELFLNGKDEALVERIASFNPFNRIGQPPEIAEVISFLAGSARWINGQTIYVNGGMN</sequence>
<dbReference type="CDD" id="cd05362">
    <property type="entry name" value="THN_reductase-like_SDR_c"/>
    <property type="match status" value="1"/>
</dbReference>
<dbReference type="InterPro" id="IPR002347">
    <property type="entry name" value="SDR_fam"/>
</dbReference>
<dbReference type="EMBL" id="MJLX01000037">
    <property type="protein sequence ID" value="RLM21913.1"/>
    <property type="molecule type" value="Genomic_DNA"/>
</dbReference>
<feature type="domain" description="Ketoreductase" evidence="3">
    <location>
        <begin position="8"/>
        <end position="186"/>
    </location>
</feature>
<dbReference type="PANTHER" id="PTHR48107:SF7">
    <property type="entry name" value="RE15974P"/>
    <property type="match status" value="1"/>
</dbReference>
<keyword evidence="2" id="KW-0560">Oxidoreductase</keyword>
<dbReference type="SMART" id="SM00822">
    <property type="entry name" value="PKS_KR"/>
    <property type="match status" value="1"/>
</dbReference>
<dbReference type="KEGG" id="bgj:AWC36_18695"/>
<evidence type="ECO:0000313" key="4">
    <source>
        <dbReference type="EMBL" id="RLM21913.1"/>
    </source>
</evidence>
<evidence type="ECO:0000313" key="5">
    <source>
        <dbReference type="Proteomes" id="UP000285972"/>
    </source>
</evidence>
<dbReference type="InterPro" id="IPR036291">
    <property type="entry name" value="NAD(P)-bd_dom_sf"/>
</dbReference>
<evidence type="ECO:0000256" key="1">
    <source>
        <dbReference type="ARBA" id="ARBA00006484"/>
    </source>
</evidence>
<dbReference type="Gene3D" id="3.40.50.720">
    <property type="entry name" value="NAD(P)-binding Rossmann-like Domain"/>
    <property type="match status" value="1"/>
</dbReference>
<organism evidence="4 5">
    <name type="scientific">Brenneria goodwinii</name>
    <dbReference type="NCBI Taxonomy" id="1109412"/>
    <lineage>
        <taxon>Bacteria</taxon>
        <taxon>Pseudomonadati</taxon>
        <taxon>Pseudomonadota</taxon>
        <taxon>Gammaproteobacteria</taxon>
        <taxon>Enterobacterales</taxon>
        <taxon>Pectobacteriaceae</taxon>
        <taxon>Brenneria</taxon>
    </lineage>
</organism>
<dbReference type="InterPro" id="IPR057326">
    <property type="entry name" value="KR_dom"/>
</dbReference>
<dbReference type="Pfam" id="PF13561">
    <property type="entry name" value="adh_short_C2"/>
    <property type="match status" value="1"/>
</dbReference>
<dbReference type="PRINTS" id="PR00081">
    <property type="entry name" value="GDHRDH"/>
</dbReference>
<dbReference type="PANTHER" id="PTHR48107">
    <property type="entry name" value="NADPH-DEPENDENT ALDEHYDE REDUCTASE-LIKE PROTEIN, CHLOROPLASTIC-RELATED"/>
    <property type="match status" value="1"/>
</dbReference>
<dbReference type="FunFam" id="3.40.50.720:FF:000084">
    <property type="entry name" value="Short-chain dehydrogenase reductase"/>
    <property type="match status" value="1"/>
</dbReference>
<dbReference type="PRINTS" id="PR00080">
    <property type="entry name" value="SDRFAMILY"/>
</dbReference>
<dbReference type="SUPFAM" id="SSF51735">
    <property type="entry name" value="NAD(P)-binding Rossmann-fold domains"/>
    <property type="match status" value="1"/>
</dbReference>
<evidence type="ECO:0000256" key="2">
    <source>
        <dbReference type="ARBA" id="ARBA00023002"/>
    </source>
</evidence>
<dbReference type="GO" id="GO:0016614">
    <property type="term" value="F:oxidoreductase activity, acting on CH-OH group of donors"/>
    <property type="evidence" value="ECO:0007669"/>
    <property type="project" value="UniProtKB-ARBA"/>
</dbReference>
<comment type="similarity">
    <text evidence="1">Belongs to the short-chain dehydrogenases/reductases (SDR) family.</text>
</comment>
<dbReference type="AlphaFoldDB" id="A0AAE8JN71"/>
<name>A0AAE8JN71_9GAMM</name>
<evidence type="ECO:0000259" key="3">
    <source>
        <dbReference type="SMART" id="SM00822"/>
    </source>
</evidence>
<gene>
    <name evidence="4" type="ORF">BIY26_13950</name>
</gene>
<accession>A0AAE8JN71</accession>
<proteinExistence type="inferred from homology"/>
<comment type="caution">
    <text evidence="4">The sequence shown here is derived from an EMBL/GenBank/DDBJ whole genome shotgun (WGS) entry which is preliminary data.</text>
</comment>
<dbReference type="Proteomes" id="UP000285972">
    <property type="component" value="Unassembled WGS sequence"/>
</dbReference>